<organism evidence="1 2">
    <name type="scientific">Calocera cornea HHB12733</name>
    <dbReference type="NCBI Taxonomy" id="1353952"/>
    <lineage>
        <taxon>Eukaryota</taxon>
        <taxon>Fungi</taxon>
        <taxon>Dikarya</taxon>
        <taxon>Basidiomycota</taxon>
        <taxon>Agaricomycotina</taxon>
        <taxon>Dacrymycetes</taxon>
        <taxon>Dacrymycetales</taxon>
        <taxon>Dacrymycetaceae</taxon>
        <taxon>Calocera</taxon>
    </lineage>
</organism>
<evidence type="ECO:0000313" key="2">
    <source>
        <dbReference type="Proteomes" id="UP000076842"/>
    </source>
</evidence>
<sequence>MRRCEKKETRVPFDHVRLGNAYDENDHPCLCVMGILTMLLLSVNCCLCDGEHQARHGLTSSTSVRTSSDLRYTRGEHPQRLRTRTISFRGWERVLRQEYLSRRGSTLLSRSSSLYRSLFLVAGYTHGDEADRLFMSYMSLPGLHLGLP</sequence>
<proteinExistence type="predicted"/>
<gene>
    <name evidence="1" type="ORF">CALCODRAFT_495059</name>
</gene>
<protein>
    <submittedName>
        <fullName evidence="1">Uncharacterized protein</fullName>
    </submittedName>
</protein>
<dbReference type="InParanoid" id="A0A165GPZ0"/>
<dbReference type="EMBL" id="KV423952">
    <property type="protein sequence ID" value="KZT58330.1"/>
    <property type="molecule type" value="Genomic_DNA"/>
</dbReference>
<dbReference type="Proteomes" id="UP000076842">
    <property type="component" value="Unassembled WGS sequence"/>
</dbReference>
<keyword evidence="2" id="KW-1185">Reference proteome</keyword>
<evidence type="ECO:0000313" key="1">
    <source>
        <dbReference type="EMBL" id="KZT58330.1"/>
    </source>
</evidence>
<accession>A0A165GPZ0</accession>
<name>A0A165GPZ0_9BASI</name>
<reference evidence="1 2" key="1">
    <citation type="journal article" date="2016" name="Mol. Biol. Evol.">
        <title>Comparative Genomics of Early-Diverging Mushroom-Forming Fungi Provides Insights into the Origins of Lignocellulose Decay Capabilities.</title>
        <authorList>
            <person name="Nagy L.G."/>
            <person name="Riley R."/>
            <person name="Tritt A."/>
            <person name="Adam C."/>
            <person name="Daum C."/>
            <person name="Floudas D."/>
            <person name="Sun H."/>
            <person name="Yadav J.S."/>
            <person name="Pangilinan J."/>
            <person name="Larsson K.H."/>
            <person name="Matsuura K."/>
            <person name="Barry K."/>
            <person name="Labutti K."/>
            <person name="Kuo R."/>
            <person name="Ohm R.A."/>
            <person name="Bhattacharya S.S."/>
            <person name="Shirouzu T."/>
            <person name="Yoshinaga Y."/>
            <person name="Martin F.M."/>
            <person name="Grigoriev I.V."/>
            <person name="Hibbett D.S."/>
        </authorList>
    </citation>
    <scope>NUCLEOTIDE SEQUENCE [LARGE SCALE GENOMIC DNA]</scope>
    <source>
        <strain evidence="1 2">HHB12733</strain>
    </source>
</reference>
<dbReference type="AlphaFoldDB" id="A0A165GPZ0"/>